<feature type="compositionally biased region" description="Gly residues" evidence="1">
    <location>
        <begin position="231"/>
        <end position="250"/>
    </location>
</feature>
<feature type="region of interest" description="Disordered" evidence="1">
    <location>
        <begin position="231"/>
        <end position="286"/>
    </location>
</feature>
<accession>A0A6P4ATR3</accession>
<keyword evidence="2" id="KW-1185">Reference proteome</keyword>
<proteinExistence type="predicted"/>
<evidence type="ECO:0000313" key="3">
    <source>
        <dbReference type="RefSeq" id="XP_015889488.2"/>
    </source>
</evidence>
<feature type="compositionally biased region" description="Basic and acidic residues" evidence="1">
    <location>
        <begin position="194"/>
        <end position="208"/>
    </location>
</feature>
<evidence type="ECO:0000256" key="1">
    <source>
        <dbReference type="SAM" id="MobiDB-lite"/>
    </source>
</evidence>
<dbReference type="AlphaFoldDB" id="A0A6P4ATR3"/>
<feature type="compositionally biased region" description="Basic and acidic residues" evidence="1">
    <location>
        <begin position="264"/>
        <end position="273"/>
    </location>
</feature>
<organism evidence="2 3">
    <name type="scientific">Ziziphus jujuba</name>
    <name type="common">Chinese jujube</name>
    <name type="synonym">Ziziphus sativa</name>
    <dbReference type="NCBI Taxonomy" id="326968"/>
    <lineage>
        <taxon>Eukaryota</taxon>
        <taxon>Viridiplantae</taxon>
        <taxon>Streptophyta</taxon>
        <taxon>Embryophyta</taxon>
        <taxon>Tracheophyta</taxon>
        <taxon>Spermatophyta</taxon>
        <taxon>Magnoliopsida</taxon>
        <taxon>eudicotyledons</taxon>
        <taxon>Gunneridae</taxon>
        <taxon>Pentapetalae</taxon>
        <taxon>rosids</taxon>
        <taxon>fabids</taxon>
        <taxon>Rosales</taxon>
        <taxon>Rhamnaceae</taxon>
        <taxon>Paliureae</taxon>
        <taxon>Ziziphus</taxon>
    </lineage>
</organism>
<dbReference type="PANTHER" id="PTHR47911:SF1">
    <property type="entry name" value="OS06G0664400 PROTEIN"/>
    <property type="match status" value="1"/>
</dbReference>
<feature type="compositionally biased region" description="Basic and acidic residues" evidence="1">
    <location>
        <begin position="115"/>
        <end position="136"/>
    </location>
</feature>
<dbReference type="RefSeq" id="XP_015889488.2">
    <property type="nucleotide sequence ID" value="XM_016034002.4"/>
</dbReference>
<feature type="region of interest" description="Disordered" evidence="1">
    <location>
        <begin position="1"/>
        <end position="219"/>
    </location>
</feature>
<protein>
    <submittedName>
        <fullName evidence="3">Uncharacterized protein LOC107424249</fullName>
    </submittedName>
</protein>
<dbReference type="KEGG" id="zju:107424249"/>
<name>A0A6P4ATR3_ZIZJJ</name>
<dbReference type="GeneID" id="107424249"/>
<gene>
    <name evidence="3" type="primary">LOC107424249</name>
</gene>
<dbReference type="Proteomes" id="UP001652623">
    <property type="component" value="Chromosome 8"/>
</dbReference>
<dbReference type="PANTHER" id="PTHR47911">
    <property type="entry name" value="HYDROXYPROLINE-RICH GLYCOPROTEIN-LIKE"/>
    <property type="match status" value="1"/>
</dbReference>
<reference evidence="3" key="1">
    <citation type="submission" date="2025-08" db="UniProtKB">
        <authorList>
            <consortium name="RefSeq"/>
        </authorList>
    </citation>
    <scope>IDENTIFICATION</scope>
    <source>
        <tissue evidence="3">Seedling</tissue>
    </source>
</reference>
<sequence length="480" mass="51906">MRGSIGIGRKLPNPINISNAAAKHTIIPFSTSSGGRGRGRGGSPPTGGPIRFGVDSAPRAPGQPESDDSQPDPFGSAIGHGRGKPMVPSSPVPPSFASSIKPPTAAGRGRVPSPHSDEVQHSELPKRPIFFKRESGPESARPPPPPPQSTARQVRISDGGGESNLPESIRSLLSGAGRGKPIEQPVPEAQTSQENRHLRAAKKVEAPGRRGTGQSRMSLEEAVKHARGILSRGGYGEGEGEELGGGGGRGRGFRGRGGRGRGRGRGDWRERGRGQRGQLGDSEDGYGAGLYLGDNADGEKLANRLGTETMNKLVEGFEELSHNVLPSPLEDAYLDALHTNFMIEFEPEYLMGDFDRNPDIDEKPPMSLGEALEKVKPFLMVYEGIQSQEEWEEIIKETMETVPLLKEIVDYYSGPDTVTAKQQQQELERVAKTLPASAPDSVKQFTERAVQSLQSNPGWGFDKKCQYMDKLVWKVSHLYK</sequence>
<feature type="compositionally biased region" description="Gly residues" evidence="1">
    <location>
        <begin position="34"/>
        <end position="45"/>
    </location>
</feature>
<feature type="compositionally biased region" description="Basic residues" evidence="1">
    <location>
        <begin position="251"/>
        <end position="263"/>
    </location>
</feature>
<dbReference type="InParanoid" id="A0A6P4ATR3"/>
<evidence type="ECO:0000313" key="2">
    <source>
        <dbReference type="Proteomes" id="UP001652623"/>
    </source>
</evidence>
<dbReference type="FunCoup" id="A0A6P4ATR3">
    <property type="interactions" value="1327"/>
</dbReference>